<dbReference type="CDD" id="cd06170">
    <property type="entry name" value="LuxR_C_like"/>
    <property type="match status" value="1"/>
</dbReference>
<dbReference type="PRINTS" id="PR00038">
    <property type="entry name" value="HTHLUXR"/>
</dbReference>
<proteinExistence type="predicted"/>
<evidence type="ECO:0000313" key="6">
    <source>
        <dbReference type="EMBL" id="RPF20962.1"/>
    </source>
</evidence>
<dbReference type="GO" id="GO:0003677">
    <property type="term" value="F:DNA binding"/>
    <property type="evidence" value="ECO:0007669"/>
    <property type="project" value="UniProtKB-KW"/>
</dbReference>
<sequence length="730" mass="74526">MVVVIGVDGSGRTHHLHAVTRSAGSARHAVPDADTLAELLARTGSETGPVLVDDAHHYPPDLLRRLTAAARAGTPVALSRRPGITDPALAELDGLAARDGVVQCDPLRPDDVARLVAERTGARPGAADAAALVADTCGLPALVVALADGDGPVPAALRGRVQRVLARQPGTVAVARVLAVTHDLGPFPHAGLAEAVGLAPGAMAAELRALRESGLLAPGGERLVPAVARAVAADLTPSERQDLDRALSGVAAVRDRTVLHDAVALARSGRTARAARELEGAGATGRLLAVPLLAATGTVAAAGPDAGQADEAAPALPGEGLHGPLAGNPHLERLALRMAEAGGLLAEPARALPLLIEAAEELDRSSAEPPLPDTPHAIGALVASAVGDLATGRRLLDDALSAGSGGPGHARRHRLLAGWVALRGGRYPEARATSAPGGLPGDTANDGRDVLLSVCLRAGLARRSGDVAAARAAWSDAEHLLAREAVDLLHAECVEELVVAAARAGSAERADGVRATLREYAVVLGSATWTALLAWTDLHVAVVGDDVASAEAAAVELAELAELRDAPGGIPAAHAPTRPPARLAAQAAAARCWADALAGRVDGDDVVSAADALQAAGLPWEASRLAGQAGVRTPDSALARRLLERAREFRQGSGPSDARSVLSEREIEVGRLVLAGRTHREIGAQLFVSPKTVEHHVARMRTRLGVSTRAEFLAALREDLGDAQPGTIPP</sequence>
<keyword evidence="3" id="KW-0804">Transcription</keyword>
<dbReference type="OrthoDB" id="4811808at2"/>
<evidence type="ECO:0000256" key="2">
    <source>
        <dbReference type="ARBA" id="ARBA00023125"/>
    </source>
</evidence>
<organism evidence="6 7">
    <name type="scientific">Myceligenerans xiligouense</name>
    <dbReference type="NCBI Taxonomy" id="253184"/>
    <lineage>
        <taxon>Bacteria</taxon>
        <taxon>Bacillati</taxon>
        <taxon>Actinomycetota</taxon>
        <taxon>Actinomycetes</taxon>
        <taxon>Micrococcales</taxon>
        <taxon>Promicromonosporaceae</taxon>
        <taxon>Myceligenerans</taxon>
    </lineage>
</organism>
<dbReference type="EMBL" id="RKQZ01000001">
    <property type="protein sequence ID" value="RPF20962.1"/>
    <property type="molecule type" value="Genomic_DNA"/>
</dbReference>
<dbReference type="PANTHER" id="PTHR44688">
    <property type="entry name" value="DNA-BINDING TRANSCRIPTIONAL ACTIVATOR DEVR_DOSR"/>
    <property type="match status" value="1"/>
</dbReference>
<dbReference type="InterPro" id="IPR036388">
    <property type="entry name" value="WH-like_DNA-bd_sf"/>
</dbReference>
<dbReference type="AlphaFoldDB" id="A0A3N4Z6P5"/>
<name>A0A3N4Z6P5_9MICO</name>
<feature type="domain" description="HTH luxR-type" evidence="5">
    <location>
        <begin position="655"/>
        <end position="720"/>
    </location>
</feature>
<protein>
    <submittedName>
        <fullName evidence="6">Regulatory LuxR family protein</fullName>
    </submittedName>
</protein>
<keyword evidence="7" id="KW-1185">Reference proteome</keyword>
<comment type="caution">
    <text evidence="6">The sequence shown here is derived from an EMBL/GenBank/DDBJ whole genome shotgun (WGS) entry which is preliminary data.</text>
</comment>
<reference evidence="6 7" key="1">
    <citation type="submission" date="2018-11" db="EMBL/GenBank/DDBJ databases">
        <title>Sequencing the genomes of 1000 actinobacteria strains.</title>
        <authorList>
            <person name="Klenk H.-P."/>
        </authorList>
    </citation>
    <scope>NUCLEOTIDE SEQUENCE [LARGE SCALE GENOMIC DNA]</scope>
    <source>
        <strain evidence="6 7">DSM 15700</strain>
    </source>
</reference>
<feature type="region of interest" description="Disordered" evidence="4">
    <location>
        <begin position="304"/>
        <end position="324"/>
    </location>
</feature>
<dbReference type="PANTHER" id="PTHR44688:SF16">
    <property type="entry name" value="DNA-BINDING TRANSCRIPTIONAL ACTIVATOR DEVR_DOSR"/>
    <property type="match status" value="1"/>
</dbReference>
<evidence type="ECO:0000259" key="5">
    <source>
        <dbReference type="PROSITE" id="PS50043"/>
    </source>
</evidence>
<dbReference type="GO" id="GO:0006355">
    <property type="term" value="P:regulation of DNA-templated transcription"/>
    <property type="evidence" value="ECO:0007669"/>
    <property type="project" value="InterPro"/>
</dbReference>
<dbReference type="SMART" id="SM00421">
    <property type="entry name" value="HTH_LUXR"/>
    <property type="match status" value="1"/>
</dbReference>
<dbReference type="PROSITE" id="PS50043">
    <property type="entry name" value="HTH_LUXR_2"/>
    <property type="match status" value="1"/>
</dbReference>
<dbReference type="SUPFAM" id="SSF46894">
    <property type="entry name" value="C-terminal effector domain of the bipartite response regulators"/>
    <property type="match status" value="1"/>
</dbReference>
<evidence type="ECO:0000256" key="1">
    <source>
        <dbReference type="ARBA" id="ARBA00023015"/>
    </source>
</evidence>
<dbReference type="Gene3D" id="1.10.10.10">
    <property type="entry name" value="Winged helix-like DNA-binding domain superfamily/Winged helix DNA-binding domain"/>
    <property type="match status" value="1"/>
</dbReference>
<evidence type="ECO:0000256" key="3">
    <source>
        <dbReference type="ARBA" id="ARBA00023163"/>
    </source>
</evidence>
<accession>A0A3N4Z6P5</accession>
<dbReference type="InterPro" id="IPR016032">
    <property type="entry name" value="Sig_transdc_resp-reg_C-effctor"/>
</dbReference>
<keyword evidence="2" id="KW-0238">DNA-binding</keyword>
<evidence type="ECO:0000313" key="7">
    <source>
        <dbReference type="Proteomes" id="UP000280501"/>
    </source>
</evidence>
<dbReference type="Proteomes" id="UP000280501">
    <property type="component" value="Unassembled WGS sequence"/>
</dbReference>
<dbReference type="RefSeq" id="WP_123814067.1">
    <property type="nucleotide sequence ID" value="NZ_RKQZ01000001.1"/>
</dbReference>
<gene>
    <name evidence="6" type="ORF">EDD34_1570</name>
</gene>
<dbReference type="InterPro" id="IPR000792">
    <property type="entry name" value="Tscrpt_reg_LuxR_C"/>
</dbReference>
<keyword evidence="1" id="KW-0805">Transcription regulation</keyword>
<dbReference type="Pfam" id="PF00196">
    <property type="entry name" value="GerE"/>
    <property type="match status" value="1"/>
</dbReference>
<evidence type="ECO:0000256" key="4">
    <source>
        <dbReference type="SAM" id="MobiDB-lite"/>
    </source>
</evidence>